<dbReference type="AlphaFoldDB" id="A0A4R5LQT4"/>
<feature type="transmembrane region" description="Helical" evidence="1">
    <location>
        <begin position="20"/>
        <end position="39"/>
    </location>
</feature>
<name>A0A4R5LQT4_9GAMM</name>
<organism evidence="2 3">
    <name type="scientific">Seongchinamella unica</name>
    <dbReference type="NCBI Taxonomy" id="2547392"/>
    <lineage>
        <taxon>Bacteria</taxon>
        <taxon>Pseudomonadati</taxon>
        <taxon>Pseudomonadota</taxon>
        <taxon>Gammaproteobacteria</taxon>
        <taxon>Cellvibrionales</taxon>
        <taxon>Halieaceae</taxon>
        <taxon>Seongchinamella</taxon>
    </lineage>
</organism>
<dbReference type="OrthoDB" id="7068270at2"/>
<dbReference type="RefSeq" id="WP_133214040.1">
    <property type="nucleotide sequence ID" value="NZ_SMSE01000003.1"/>
</dbReference>
<evidence type="ECO:0000313" key="3">
    <source>
        <dbReference type="Proteomes" id="UP000295554"/>
    </source>
</evidence>
<gene>
    <name evidence="2" type="ORF">E2F43_14950</name>
</gene>
<keyword evidence="1" id="KW-1133">Transmembrane helix</keyword>
<protein>
    <submittedName>
        <fullName evidence="2">Uncharacterized protein</fullName>
    </submittedName>
</protein>
<keyword evidence="3" id="KW-1185">Reference proteome</keyword>
<comment type="caution">
    <text evidence="2">The sequence shown here is derived from an EMBL/GenBank/DDBJ whole genome shotgun (WGS) entry which is preliminary data.</text>
</comment>
<evidence type="ECO:0000313" key="2">
    <source>
        <dbReference type="EMBL" id="TDG12855.1"/>
    </source>
</evidence>
<feature type="transmembrane region" description="Helical" evidence="1">
    <location>
        <begin position="51"/>
        <end position="73"/>
    </location>
</feature>
<reference evidence="2 3" key="1">
    <citation type="submission" date="2019-03" db="EMBL/GenBank/DDBJ databases">
        <title>Seongchinamella monodicae gen. nov., sp. nov., a novel member of the Gammaproteobacteria isolated from a tidal mudflat of beach.</title>
        <authorList>
            <person name="Yang H.G."/>
            <person name="Kang J.W."/>
            <person name="Lee S.D."/>
        </authorList>
    </citation>
    <scope>NUCLEOTIDE SEQUENCE [LARGE SCALE GENOMIC DNA]</scope>
    <source>
        <strain evidence="2 3">GH4-78</strain>
    </source>
</reference>
<dbReference type="EMBL" id="SMSE01000003">
    <property type="protein sequence ID" value="TDG12855.1"/>
    <property type="molecule type" value="Genomic_DNA"/>
</dbReference>
<proteinExistence type="predicted"/>
<sequence length="126" mass="14448">MTEYEMGELLHNQFDTLWESSQMYFTLVSAYLVVAYLVGDKLTRKQYSIVTTLYLFWVYGVIQTQCVSGIGAIRLAEIISGKEGILLQYSHGFLMEFGIFGFTVVMVCGVFASLYFMWTVRHPKPI</sequence>
<keyword evidence="1" id="KW-0812">Transmembrane</keyword>
<evidence type="ECO:0000256" key="1">
    <source>
        <dbReference type="SAM" id="Phobius"/>
    </source>
</evidence>
<feature type="transmembrane region" description="Helical" evidence="1">
    <location>
        <begin position="93"/>
        <end position="118"/>
    </location>
</feature>
<keyword evidence="1" id="KW-0472">Membrane</keyword>
<dbReference type="Proteomes" id="UP000295554">
    <property type="component" value="Unassembled WGS sequence"/>
</dbReference>
<accession>A0A4R5LQT4</accession>